<feature type="domain" description="Disease resistance protein winged helix" evidence="9">
    <location>
        <begin position="431"/>
        <end position="501"/>
    </location>
</feature>
<dbReference type="Pfam" id="PF23559">
    <property type="entry name" value="WHD_DRP"/>
    <property type="match status" value="1"/>
</dbReference>
<feature type="domain" description="Disease resistance R13L4/SHOC-2-like LRR" evidence="10">
    <location>
        <begin position="551"/>
        <end position="687"/>
    </location>
</feature>
<dbReference type="PRINTS" id="PR00364">
    <property type="entry name" value="DISEASERSIST"/>
</dbReference>
<reference evidence="11" key="1">
    <citation type="submission" date="2018-08" db="EMBL/GenBank/DDBJ databases">
        <authorList>
            <person name="Rossello M."/>
        </authorList>
    </citation>
    <scope>NUCLEOTIDE SEQUENCE [LARGE SCALE GENOMIC DNA]</scope>
    <source>
        <strain evidence="11">cv. Chinese Spring</strain>
    </source>
</reference>
<keyword evidence="5" id="KW-0611">Plant defense</keyword>
<evidence type="ECO:0000259" key="9">
    <source>
        <dbReference type="Pfam" id="PF23559"/>
    </source>
</evidence>
<dbReference type="GO" id="GO:0009626">
    <property type="term" value="P:plant-type hypersensitive response"/>
    <property type="evidence" value="ECO:0007669"/>
    <property type="project" value="UniProtKB-ARBA"/>
</dbReference>
<proteinExistence type="inferred from homology"/>
<feature type="domain" description="NB-ARC" evidence="7">
    <location>
        <begin position="171"/>
        <end position="341"/>
    </location>
</feature>
<comment type="similarity">
    <text evidence="1">Belongs to the disease resistance NB-LRR family.</text>
</comment>
<evidence type="ECO:0000259" key="8">
    <source>
        <dbReference type="Pfam" id="PF18052"/>
    </source>
</evidence>
<dbReference type="InterPro" id="IPR027417">
    <property type="entry name" value="P-loop_NTPase"/>
</dbReference>
<evidence type="ECO:0000256" key="3">
    <source>
        <dbReference type="ARBA" id="ARBA00022737"/>
    </source>
</evidence>
<keyword evidence="3" id="KW-0677">Repeat</keyword>
<accession>A0A3B5Z4X6</accession>
<reference evidence="11" key="2">
    <citation type="submission" date="2018-10" db="UniProtKB">
        <authorList>
            <consortium name="EnsemblPlants"/>
        </authorList>
    </citation>
    <scope>IDENTIFICATION</scope>
</reference>
<dbReference type="InterPro" id="IPR042197">
    <property type="entry name" value="Apaf_helical"/>
</dbReference>
<dbReference type="Gene3D" id="1.20.5.4130">
    <property type="match status" value="1"/>
</dbReference>
<dbReference type="STRING" id="4565.A0A3B5Z4X6"/>
<dbReference type="AlphaFoldDB" id="A0A3B5Z4X6"/>
<dbReference type="InterPro" id="IPR032675">
    <property type="entry name" value="LRR_dom_sf"/>
</dbReference>
<dbReference type="Proteomes" id="UP000019116">
    <property type="component" value="Chromosome 1B"/>
</dbReference>
<dbReference type="InterPro" id="IPR055414">
    <property type="entry name" value="LRR_R13L4/SHOC2-like"/>
</dbReference>
<evidence type="ECO:0000259" key="7">
    <source>
        <dbReference type="Pfam" id="PF00931"/>
    </source>
</evidence>
<feature type="domain" description="Disease resistance N-terminal" evidence="8">
    <location>
        <begin position="10"/>
        <end position="101"/>
    </location>
</feature>
<evidence type="ECO:0000256" key="4">
    <source>
        <dbReference type="ARBA" id="ARBA00022741"/>
    </source>
</evidence>
<dbReference type="Gramene" id="TraesCS1B03G1180900.1">
    <property type="protein sequence ID" value="TraesCS1B03G1180900.1.CDS"/>
    <property type="gene ID" value="TraesCS1B03G1180900"/>
</dbReference>
<evidence type="ECO:0008006" key="13">
    <source>
        <dbReference type="Google" id="ProtNLM"/>
    </source>
</evidence>
<dbReference type="Pfam" id="PF18052">
    <property type="entry name" value="Rx_N"/>
    <property type="match status" value="1"/>
</dbReference>
<dbReference type="OrthoDB" id="656806at2759"/>
<dbReference type="FunFam" id="3.40.50.300:FF:001091">
    <property type="entry name" value="Probable disease resistance protein At1g61300"/>
    <property type="match status" value="1"/>
</dbReference>
<dbReference type="Pfam" id="PF23598">
    <property type="entry name" value="LRR_14"/>
    <property type="match status" value="2"/>
</dbReference>
<dbReference type="Pfam" id="PF00931">
    <property type="entry name" value="NB-ARC"/>
    <property type="match status" value="1"/>
</dbReference>
<dbReference type="PANTHER" id="PTHR23155:SF1228">
    <property type="entry name" value="NB-ARC DOMAIN CONTAINING PROTEIN, EXPRESSED"/>
    <property type="match status" value="1"/>
</dbReference>
<dbReference type="RefSeq" id="XP_044422214.1">
    <property type="nucleotide sequence ID" value="XM_044566279.1"/>
</dbReference>
<dbReference type="CDD" id="cd14798">
    <property type="entry name" value="RX-CC_like"/>
    <property type="match status" value="1"/>
</dbReference>
<name>A0A3B5Z4X6_WHEAT</name>
<dbReference type="SMR" id="A0A3B5Z4X6"/>
<keyword evidence="2" id="KW-0433">Leucine-rich repeat</keyword>
<keyword evidence="12" id="KW-1185">Reference proteome</keyword>
<organism evidence="11">
    <name type="scientific">Triticum aestivum</name>
    <name type="common">Wheat</name>
    <dbReference type="NCBI Taxonomy" id="4565"/>
    <lineage>
        <taxon>Eukaryota</taxon>
        <taxon>Viridiplantae</taxon>
        <taxon>Streptophyta</taxon>
        <taxon>Embryophyta</taxon>
        <taxon>Tracheophyta</taxon>
        <taxon>Spermatophyta</taxon>
        <taxon>Magnoliopsida</taxon>
        <taxon>Liliopsida</taxon>
        <taxon>Poales</taxon>
        <taxon>Poaceae</taxon>
        <taxon>BOP clade</taxon>
        <taxon>Pooideae</taxon>
        <taxon>Triticodae</taxon>
        <taxon>Triticeae</taxon>
        <taxon>Triticinae</taxon>
        <taxon>Triticum</taxon>
    </lineage>
</organism>
<gene>
    <name evidence="11" type="primary">LOC123147021</name>
</gene>
<sequence length="944" mass="107558">MAGVSVGMGAMNPLLGKLTALLSDEYNLLKSVRKEIQFLERELSGMRVWLERLADVEEKLDGPAKGWRDRVRDLSYDIEDCIDRFMDRLGSGDAKPKFMKRTARRLKTLWVRHDIATQIKELKARVMEESERRDRYKLDESYYSATRVVEIDTRMAAIHEEVKGLVAMDGPMKHIIALLMDESKELKVLPIVGSGGLGKTTLAMEVYRKIGSGGDFQCQACVSVSRTLDLMKLLKDILSQINKDAYKECQSWEKEQLIREIKQILTGKRYFIVIDDVWKEQDWKLVKAAFPENNNGSRVIATTRITGVANLCCSVSDEQPYQMAPLDDVDSRRLFFKRIFYSNDSCPSELEEVSTRILQKCGGLPLAIITFASLLASKTHNKDEWERLQDSIGTGSSFDNDGNLKRMKDILLHSYLDLPHHLKTCLLYLCIYPEDWMIGIKLLKCKWIAEGFIATQWGSLDQVAQNCFNELVNRNMIQPVYGNYGSSVKYCRVHDMVLDLIISLSDEENFATVLNGRICNSFPNKIRRLSMQSSGKEHKGAVQAITETKIHIRSLTLFEPNKPIVPHLVDFHALRVLDLGRCDWLENKHVKHIGSSRQLRYLRIWGSKITELPGEIGKLQHLETLDLRECWSLVRLPSTVVQLRKLVRLFVSYTAQLPASGFRSLQALEELSFGETDDPVRFAEEVNESGKCNLRYLGTGGDIAERLFCKPCYAYPCLQVLKIQSGRSLMEMVPRGMASLKNLVKLCMEVKKFDMEGLQVLMGMPSLANLHLWVIQVIKEKLTVGSNGLKLLKAFHFQYMPSSHFVSEQTASGGLRISENKPDVVRLTFAPGAVPALRRLRLYLNPMEMASDFFVDLGVQHLSGLAQLEFKINCNRAARGRVEALESSVEKAINLHPNCEIHVRRVAEARMFKDEKEWQEAVSMERKELEGFIGRENERRASKN</sequence>
<dbReference type="InterPro" id="IPR036388">
    <property type="entry name" value="WH-like_DNA-bd_sf"/>
</dbReference>
<dbReference type="SUPFAM" id="SSF52540">
    <property type="entry name" value="P-loop containing nucleoside triphosphate hydrolases"/>
    <property type="match status" value="1"/>
</dbReference>
<keyword evidence="6" id="KW-0175">Coiled coil</keyword>
<dbReference type="InterPro" id="IPR044974">
    <property type="entry name" value="Disease_R_plants"/>
</dbReference>
<dbReference type="InterPro" id="IPR038005">
    <property type="entry name" value="RX-like_CC"/>
</dbReference>
<dbReference type="Gene3D" id="1.10.10.10">
    <property type="entry name" value="Winged helix-like DNA-binding domain superfamily/Winged helix DNA-binding domain"/>
    <property type="match status" value="1"/>
</dbReference>
<dbReference type="PANTHER" id="PTHR23155">
    <property type="entry name" value="DISEASE RESISTANCE PROTEIN RP"/>
    <property type="match status" value="1"/>
</dbReference>
<evidence type="ECO:0000256" key="2">
    <source>
        <dbReference type="ARBA" id="ARBA00022614"/>
    </source>
</evidence>
<dbReference type="InterPro" id="IPR041118">
    <property type="entry name" value="Rx_N"/>
</dbReference>
<evidence type="ECO:0000256" key="6">
    <source>
        <dbReference type="ARBA" id="ARBA00023054"/>
    </source>
</evidence>
<dbReference type="Gene3D" id="3.80.10.10">
    <property type="entry name" value="Ribonuclease Inhibitor"/>
    <property type="match status" value="1"/>
</dbReference>
<dbReference type="EnsemblPlants" id="TraesCS1B02G438600.1">
    <property type="protein sequence ID" value="TraesCS1B02G438600.1"/>
    <property type="gene ID" value="TraesCS1B02G438600"/>
</dbReference>
<protein>
    <recommendedName>
        <fullName evidence="13">AAA+ ATPase domain-containing protein</fullName>
    </recommendedName>
</protein>
<evidence type="ECO:0000313" key="11">
    <source>
        <dbReference type="EnsemblPlants" id="TraesCS1B02G438600.1"/>
    </source>
</evidence>
<dbReference type="InterPro" id="IPR002182">
    <property type="entry name" value="NB-ARC"/>
</dbReference>
<evidence type="ECO:0000256" key="5">
    <source>
        <dbReference type="ARBA" id="ARBA00022821"/>
    </source>
</evidence>
<dbReference type="FunFam" id="1.10.10.10:FF:000322">
    <property type="entry name" value="Probable disease resistance protein At1g63360"/>
    <property type="match status" value="1"/>
</dbReference>
<dbReference type="PaxDb" id="4565-Traes_1BL_78443376F.2"/>
<evidence type="ECO:0000313" key="12">
    <source>
        <dbReference type="Proteomes" id="UP000019116"/>
    </source>
</evidence>
<dbReference type="GO" id="GO:0002758">
    <property type="term" value="P:innate immune response-activating signaling pathway"/>
    <property type="evidence" value="ECO:0007669"/>
    <property type="project" value="UniProtKB-ARBA"/>
</dbReference>
<dbReference type="Gramene" id="TraesCS1B02G438600.1">
    <property type="protein sequence ID" value="TraesCS1B02G438600.1"/>
    <property type="gene ID" value="TraesCS1B02G438600"/>
</dbReference>
<evidence type="ECO:0000256" key="1">
    <source>
        <dbReference type="ARBA" id="ARBA00008894"/>
    </source>
</evidence>
<evidence type="ECO:0000259" key="10">
    <source>
        <dbReference type="Pfam" id="PF23598"/>
    </source>
</evidence>
<dbReference type="GO" id="GO:0043531">
    <property type="term" value="F:ADP binding"/>
    <property type="evidence" value="ECO:0007669"/>
    <property type="project" value="InterPro"/>
</dbReference>
<dbReference type="SUPFAM" id="SSF52058">
    <property type="entry name" value="L domain-like"/>
    <property type="match status" value="1"/>
</dbReference>
<keyword evidence="4" id="KW-0547">Nucleotide-binding</keyword>
<dbReference type="Gene3D" id="1.10.8.430">
    <property type="entry name" value="Helical domain of apoptotic protease-activating factors"/>
    <property type="match status" value="1"/>
</dbReference>
<dbReference type="GO" id="GO:0042742">
    <property type="term" value="P:defense response to bacterium"/>
    <property type="evidence" value="ECO:0007669"/>
    <property type="project" value="UniProtKB-ARBA"/>
</dbReference>
<feature type="domain" description="Disease resistance R13L4/SHOC-2-like LRR" evidence="10">
    <location>
        <begin position="714"/>
        <end position="899"/>
    </location>
</feature>
<dbReference type="Gene3D" id="3.40.50.300">
    <property type="entry name" value="P-loop containing nucleotide triphosphate hydrolases"/>
    <property type="match status" value="1"/>
</dbReference>
<dbReference type="GeneID" id="123147021"/>
<dbReference type="InterPro" id="IPR058922">
    <property type="entry name" value="WHD_DRP"/>
</dbReference>
<dbReference type="Gramene" id="TraesNOR1B03G00394790.1">
    <property type="protein sequence ID" value="TraesNOR1B03G00394790.1"/>
    <property type="gene ID" value="TraesNOR1B03G00394790"/>
</dbReference>